<evidence type="ECO:0000313" key="2">
    <source>
        <dbReference type="Proteomes" id="UP000199550"/>
    </source>
</evidence>
<name>A0A1I4ESY6_9RHOB</name>
<proteinExistence type="predicted"/>
<dbReference type="Proteomes" id="UP000199550">
    <property type="component" value="Unassembled WGS sequence"/>
</dbReference>
<gene>
    <name evidence="1" type="ORF">SAMN04488004_107132</name>
</gene>
<keyword evidence="2" id="KW-1185">Reference proteome</keyword>
<dbReference type="EMBL" id="FOTF01000007">
    <property type="protein sequence ID" value="SFL08220.1"/>
    <property type="molecule type" value="Genomic_DNA"/>
</dbReference>
<sequence length="65" mass="7410">MRPVAQRTNPFKLSGIGRIETILAGEFGCARVLDFDRLRQKIALIVQRYLVNDATSERCLGVFER</sequence>
<evidence type="ECO:0000313" key="1">
    <source>
        <dbReference type="EMBL" id="SFL08220.1"/>
    </source>
</evidence>
<protein>
    <submittedName>
        <fullName evidence="1">Uncharacterized protein</fullName>
    </submittedName>
</protein>
<reference evidence="1 2" key="1">
    <citation type="submission" date="2016-10" db="EMBL/GenBank/DDBJ databases">
        <authorList>
            <person name="de Groot N.N."/>
        </authorList>
    </citation>
    <scope>NUCLEOTIDE SEQUENCE [LARGE SCALE GENOMIC DNA]</scope>
    <source>
        <strain evidence="1 2">DSM 16199</strain>
    </source>
</reference>
<accession>A0A1I4ESY6</accession>
<organism evidence="1 2">
    <name type="scientific">Loktanella salsilacus</name>
    <dbReference type="NCBI Taxonomy" id="195913"/>
    <lineage>
        <taxon>Bacteria</taxon>
        <taxon>Pseudomonadati</taxon>
        <taxon>Pseudomonadota</taxon>
        <taxon>Alphaproteobacteria</taxon>
        <taxon>Rhodobacterales</taxon>
        <taxon>Roseobacteraceae</taxon>
        <taxon>Loktanella</taxon>
    </lineage>
</organism>
<dbReference type="AlphaFoldDB" id="A0A1I4ESY6"/>